<name>A0A2W6NF25_9BACL</name>
<dbReference type="AlphaFoldDB" id="A0A2W6NF25"/>
<evidence type="ECO:0000313" key="1">
    <source>
        <dbReference type="EMBL" id="PZT54319.1"/>
    </source>
</evidence>
<protein>
    <submittedName>
        <fullName evidence="1">Uncharacterized protein</fullName>
    </submittedName>
</protein>
<gene>
    <name evidence="1" type="ORF">DN757_17460</name>
</gene>
<dbReference type="Proteomes" id="UP000249204">
    <property type="component" value="Unassembled WGS sequence"/>
</dbReference>
<dbReference type="EMBL" id="QKWW01000048">
    <property type="protein sequence ID" value="PZT54319.1"/>
    <property type="molecule type" value="Genomic_DNA"/>
</dbReference>
<reference evidence="1 2" key="1">
    <citation type="submission" date="2018-06" db="EMBL/GenBank/DDBJ databases">
        <title>Isolation of heavy metals resistant Paenibacillus silvae NC2 from Gold-Copper mine in ZiJin, China.</title>
        <authorList>
            <person name="Xu J."/>
            <person name="Mazhar H.S."/>
            <person name="Rensing C."/>
        </authorList>
    </citation>
    <scope>NUCLEOTIDE SEQUENCE [LARGE SCALE GENOMIC DNA]</scope>
    <source>
        <strain evidence="1 2">NC2</strain>
    </source>
</reference>
<evidence type="ECO:0000313" key="2">
    <source>
        <dbReference type="Proteomes" id="UP000249204"/>
    </source>
</evidence>
<proteinExistence type="predicted"/>
<sequence length="145" mass="17606">MFILINLQRLIEHFAFTLGRRKRRERYRSLFKIDSFPIGQVPKFHVKPRHFYGLIGQQVKTIELFFHVGNHFLTAFRNDYFCFATVRTSDQRCFLFLPDFLEQFKKNFIKYTKKYNIIKLSILFTFDIHSIIFKRDARGKNRIKG</sequence>
<accession>A0A2W6NF25</accession>
<comment type="caution">
    <text evidence="1">The sequence shown here is derived from an EMBL/GenBank/DDBJ whole genome shotgun (WGS) entry which is preliminary data.</text>
</comment>
<organism evidence="1 2">
    <name type="scientific">Paenibacillus silvae</name>
    <dbReference type="NCBI Taxonomy" id="1325358"/>
    <lineage>
        <taxon>Bacteria</taxon>
        <taxon>Bacillati</taxon>
        <taxon>Bacillota</taxon>
        <taxon>Bacilli</taxon>
        <taxon>Bacillales</taxon>
        <taxon>Paenibacillaceae</taxon>
        <taxon>Paenibacillus</taxon>
    </lineage>
</organism>